<evidence type="ECO:0000256" key="1">
    <source>
        <dbReference type="ARBA" id="ARBA00004123"/>
    </source>
</evidence>
<evidence type="ECO:0000256" key="4">
    <source>
        <dbReference type="ARBA" id="ARBA00023163"/>
    </source>
</evidence>
<comment type="caution">
    <text evidence="8">The sequence shown here is derived from an EMBL/GenBank/DDBJ whole genome shotgun (WGS) entry which is preliminary data.</text>
</comment>
<dbReference type="GO" id="GO:0043565">
    <property type="term" value="F:sequence-specific DNA binding"/>
    <property type="evidence" value="ECO:0007669"/>
    <property type="project" value="InterPro"/>
</dbReference>
<evidence type="ECO:0000259" key="7">
    <source>
        <dbReference type="PROSITE" id="PS50811"/>
    </source>
</evidence>
<sequence length="619" mass="66497">MEFALRRSGQGGGVVKEEILRTESTTAGDHHEPPPPHHHQQDTTLIKVQPNINNSSVRSMGETVPTASSTKKEEVDEVECARAEMGEVREENQRLKTLLDRIMKEYQALQMQFQLMANNANHNEAQTEESHLVSLTLGRLPSTILPKSQDKTITNKLTSKEEDDDELALGLDCKFETSKSGSSTEALPNNNNPSPTNSCHQLPKEEEAAESCKKALNNTNNNAATDQDEVLQQNPAKKARVCVRARCDTPTMNDGCQWRKYGQKISKGNPCPRAYYRCTVAPNCPVQRCADDMSILITTYEGTHSHPLPLSATAMASTTSAAASMLLSGSSSTSHHPPPSSLIPSSSTSSTTTASDLHGLNFYLSDVIGSKPKQFYLSNPALSPSPSHPTITLDLTTSNNNNNRFPFPSSNYINLPPRFPTSTTSLSFTSSESNNAFSWPHNNNTNNAFLTYNTQPPYTNSNRSTNMNMNLGRQLPMSSIPTQNPSVLPDTIAAATKVITADPSFQSALAAALSSIIGTGSSSTQGVALGLGETLGHINKNNNNITKLGDLFPAAANSSKLTNGCAASSFLNRTTSSASTQTGSSSLTFLQPSSLPFSSSNTASALSPADHNRDNNSNS</sequence>
<evidence type="ECO:0000313" key="9">
    <source>
        <dbReference type="Proteomes" id="UP000634136"/>
    </source>
</evidence>
<keyword evidence="2" id="KW-0805">Transcription regulation</keyword>
<dbReference type="PANTHER" id="PTHR31429:SF86">
    <property type="entry name" value="WRKY TRANSCRIPTION FACTOR 61-RELATED"/>
    <property type="match status" value="1"/>
</dbReference>
<dbReference type="GO" id="GO:0005634">
    <property type="term" value="C:nucleus"/>
    <property type="evidence" value="ECO:0007669"/>
    <property type="project" value="UniProtKB-SubCell"/>
</dbReference>
<keyword evidence="3" id="KW-0238">DNA-binding</keyword>
<feature type="region of interest" description="Disordered" evidence="6">
    <location>
        <begin position="55"/>
        <end position="76"/>
    </location>
</feature>
<dbReference type="Gene3D" id="2.20.25.80">
    <property type="entry name" value="WRKY domain"/>
    <property type="match status" value="1"/>
</dbReference>
<feature type="region of interest" description="Disordered" evidence="6">
    <location>
        <begin position="1"/>
        <end position="42"/>
    </location>
</feature>
<gene>
    <name evidence="8" type="ORF">G2W53_038333</name>
</gene>
<feature type="compositionally biased region" description="Basic and acidic residues" evidence="6">
    <location>
        <begin position="610"/>
        <end position="619"/>
    </location>
</feature>
<evidence type="ECO:0000256" key="5">
    <source>
        <dbReference type="ARBA" id="ARBA00023242"/>
    </source>
</evidence>
<evidence type="ECO:0000313" key="8">
    <source>
        <dbReference type="EMBL" id="KAF7806172.1"/>
    </source>
</evidence>
<dbReference type="SMART" id="SM00774">
    <property type="entry name" value="WRKY"/>
    <property type="match status" value="1"/>
</dbReference>
<reference evidence="8" key="1">
    <citation type="submission" date="2020-09" db="EMBL/GenBank/DDBJ databases">
        <title>Genome-Enabled Discovery of Anthraquinone Biosynthesis in Senna tora.</title>
        <authorList>
            <person name="Kang S.-H."/>
            <person name="Pandey R.P."/>
            <person name="Lee C.-M."/>
            <person name="Sim J.-S."/>
            <person name="Jeong J.-T."/>
            <person name="Choi B.-S."/>
            <person name="Jung M."/>
            <person name="Ginzburg D."/>
            <person name="Zhao K."/>
            <person name="Won S.Y."/>
            <person name="Oh T.-J."/>
            <person name="Yu Y."/>
            <person name="Kim N.-H."/>
            <person name="Lee O.R."/>
            <person name="Lee T.-H."/>
            <person name="Bashyal P."/>
            <person name="Kim T.-S."/>
            <person name="Lee W.-H."/>
            <person name="Kawkins C."/>
            <person name="Kim C.-K."/>
            <person name="Kim J.S."/>
            <person name="Ahn B.O."/>
            <person name="Rhee S.Y."/>
            <person name="Sohng J.K."/>
        </authorList>
    </citation>
    <scope>NUCLEOTIDE SEQUENCE</scope>
    <source>
        <tissue evidence="8">Leaf</tissue>
    </source>
</reference>
<dbReference type="GO" id="GO:0003700">
    <property type="term" value="F:DNA-binding transcription factor activity"/>
    <property type="evidence" value="ECO:0007669"/>
    <property type="project" value="InterPro"/>
</dbReference>
<protein>
    <submittedName>
        <fullName evidence="8">Putative WRKY transcription factor 61</fullName>
    </submittedName>
</protein>
<evidence type="ECO:0000256" key="2">
    <source>
        <dbReference type="ARBA" id="ARBA00023015"/>
    </source>
</evidence>
<feature type="domain" description="WRKY" evidence="7">
    <location>
        <begin position="247"/>
        <end position="309"/>
    </location>
</feature>
<comment type="subcellular location">
    <subcellularLocation>
        <location evidence="1">Nucleus</location>
    </subcellularLocation>
</comment>
<feature type="compositionally biased region" description="Basic and acidic residues" evidence="6">
    <location>
        <begin position="28"/>
        <end position="41"/>
    </location>
</feature>
<accession>A0A834SLV5</accession>
<feature type="region of interest" description="Disordered" evidence="6">
    <location>
        <begin position="177"/>
        <end position="205"/>
    </location>
</feature>
<dbReference type="InterPro" id="IPR036576">
    <property type="entry name" value="WRKY_dom_sf"/>
</dbReference>
<keyword evidence="4" id="KW-0804">Transcription</keyword>
<dbReference type="Proteomes" id="UP000634136">
    <property type="component" value="Unassembled WGS sequence"/>
</dbReference>
<organism evidence="8 9">
    <name type="scientific">Senna tora</name>
    <dbReference type="NCBI Taxonomy" id="362788"/>
    <lineage>
        <taxon>Eukaryota</taxon>
        <taxon>Viridiplantae</taxon>
        <taxon>Streptophyta</taxon>
        <taxon>Embryophyta</taxon>
        <taxon>Tracheophyta</taxon>
        <taxon>Spermatophyta</taxon>
        <taxon>Magnoliopsida</taxon>
        <taxon>eudicotyledons</taxon>
        <taxon>Gunneridae</taxon>
        <taxon>Pentapetalae</taxon>
        <taxon>rosids</taxon>
        <taxon>fabids</taxon>
        <taxon>Fabales</taxon>
        <taxon>Fabaceae</taxon>
        <taxon>Caesalpinioideae</taxon>
        <taxon>Cassia clade</taxon>
        <taxon>Senna</taxon>
    </lineage>
</organism>
<dbReference type="PANTHER" id="PTHR31429">
    <property type="entry name" value="WRKY TRANSCRIPTION FACTOR 36-RELATED"/>
    <property type="match status" value="1"/>
</dbReference>
<feature type="compositionally biased region" description="Low complexity" evidence="6">
    <location>
        <begin position="188"/>
        <end position="198"/>
    </location>
</feature>
<dbReference type="InterPro" id="IPR044810">
    <property type="entry name" value="WRKY_plant"/>
</dbReference>
<proteinExistence type="predicted"/>
<feature type="region of interest" description="Disordered" evidence="6">
    <location>
        <begin position="326"/>
        <end position="350"/>
    </location>
</feature>
<keyword evidence="9" id="KW-1185">Reference proteome</keyword>
<dbReference type="Pfam" id="PF03106">
    <property type="entry name" value="WRKY"/>
    <property type="match status" value="1"/>
</dbReference>
<feature type="compositionally biased region" description="Low complexity" evidence="6">
    <location>
        <begin position="326"/>
        <end position="335"/>
    </location>
</feature>
<dbReference type="PROSITE" id="PS50811">
    <property type="entry name" value="WRKY"/>
    <property type="match status" value="1"/>
</dbReference>
<feature type="compositionally biased region" description="Polar residues" evidence="6">
    <location>
        <begin position="178"/>
        <end position="187"/>
    </location>
</feature>
<dbReference type="SUPFAM" id="SSF118290">
    <property type="entry name" value="WRKY DNA-binding domain"/>
    <property type="match status" value="1"/>
</dbReference>
<feature type="compositionally biased region" description="Low complexity" evidence="6">
    <location>
        <begin position="596"/>
        <end position="605"/>
    </location>
</feature>
<name>A0A834SLV5_9FABA</name>
<dbReference type="InterPro" id="IPR003657">
    <property type="entry name" value="WRKY_dom"/>
</dbReference>
<evidence type="ECO:0000256" key="6">
    <source>
        <dbReference type="SAM" id="MobiDB-lite"/>
    </source>
</evidence>
<dbReference type="EMBL" id="JAAIUW010000012">
    <property type="protein sequence ID" value="KAF7806172.1"/>
    <property type="molecule type" value="Genomic_DNA"/>
</dbReference>
<feature type="region of interest" description="Disordered" evidence="6">
    <location>
        <begin position="596"/>
        <end position="619"/>
    </location>
</feature>
<keyword evidence="5" id="KW-0539">Nucleus</keyword>
<dbReference type="AlphaFoldDB" id="A0A834SLV5"/>
<dbReference type="OrthoDB" id="1912868at2759"/>
<evidence type="ECO:0000256" key="3">
    <source>
        <dbReference type="ARBA" id="ARBA00023125"/>
    </source>
</evidence>